<dbReference type="Proteomes" id="UP001396334">
    <property type="component" value="Unassembled WGS sequence"/>
</dbReference>
<dbReference type="Gene3D" id="3.90.70.10">
    <property type="entry name" value="Cysteine proteinases"/>
    <property type="match status" value="1"/>
</dbReference>
<dbReference type="InterPro" id="IPR038765">
    <property type="entry name" value="Papain-like_cys_pep_sf"/>
</dbReference>
<evidence type="ECO:0000259" key="1">
    <source>
        <dbReference type="Pfam" id="PF00443"/>
    </source>
</evidence>
<keyword evidence="3" id="KW-1185">Reference proteome</keyword>
<dbReference type="Pfam" id="PF00443">
    <property type="entry name" value="UCH"/>
    <property type="match status" value="1"/>
</dbReference>
<sequence length="118" mass="13174">MATPPLDIPNTSSMKEKVTGVSHHLCLAMIFMTLGRGYLGNDIVVIESEVAVRKILDYWSYDSKNETGYVGLKNQGATCYMHSLLRTLYHIPYIRVDQILWMGLDEGNCCTGDNTAVV</sequence>
<proteinExistence type="predicted"/>
<organism evidence="2 3">
    <name type="scientific">Hibiscus sabdariffa</name>
    <name type="common">roselle</name>
    <dbReference type="NCBI Taxonomy" id="183260"/>
    <lineage>
        <taxon>Eukaryota</taxon>
        <taxon>Viridiplantae</taxon>
        <taxon>Streptophyta</taxon>
        <taxon>Embryophyta</taxon>
        <taxon>Tracheophyta</taxon>
        <taxon>Spermatophyta</taxon>
        <taxon>Magnoliopsida</taxon>
        <taxon>eudicotyledons</taxon>
        <taxon>Gunneridae</taxon>
        <taxon>Pentapetalae</taxon>
        <taxon>rosids</taxon>
        <taxon>malvids</taxon>
        <taxon>Malvales</taxon>
        <taxon>Malvaceae</taxon>
        <taxon>Malvoideae</taxon>
        <taxon>Hibiscus</taxon>
    </lineage>
</organism>
<feature type="domain" description="Peptidase C19 ubiquitin carboxyl-terminal hydrolase" evidence="1">
    <location>
        <begin position="70"/>
        <end position="99"/>
    </location>
</feature>
<dbReference type="EMBL" id="JBBPBN010000016">
    <property type="protein sequence ID" value="KAK9021588.1"/>
    <property type="molecule type" value="Genomic_DNA"/>
</dbReference>
<comment type="caution">
    <text evidence="2">The sequence shown here is derived from an EMBL/GenBank/DDBJ whole genome shotgun (WGS) entry which is preliminary data.</text>
</comment>
<name>A0ABR2S8M4_9ROSI</name>
<evidence type="ECO:0000313" key="3">
    <source>
        <dbReference type="Proteomes" id="UP001396334"/>
    </source>
</evidence>
<reference evidence="2 3" key="1">
    <citation type="journal article" date="2024" name="G3 (Bethesda)">
        <title>Genome assembly of Hibiscus sabdariffa L. provides insights into metabolisms of medicinal natural products.</title>
        <authorList>
            <person name="Kim T."/>
        </authorList>
    </citation>
    <scope>NUCLEOTIDE SEQUENCE [LARGE SCALE GENOMIC DNA]</scope>
    <source>
        <strain evidence="2">TK-2024</strain>
        <tissue evidence="2">Old leaves</tissue>
    </source>
</reference>
<gene>
    <name evidence="2" type="ORF">V6N11_011571</name>
</gene>
<dbReference type="InterPro" id="IPR001394">
    <property type="entry name" value="Peptidase_C19_UCH"/>
</dbReference>
<evidence type="ECO:0000313" key="2">
    <source>
        <dbReference type="EMBL" id="KAK9021588.1"/>
    </source>
</evidence>
<protein>
    <recommendedName>
        <fullName evidence="1">Peptidase C19 ubiquitin carboxyl-terminal hydrolase domain-containing protein</fullName>
    </recommendedName>
</protein>
<dbReference type="SUPFAM" id="SSF54001">
    <property type="entry name" value="Cysteine proteinases"/>
    <property type="match status" value="1"/>
</dbReference>
<accession>A0ABR2S8M4</accession>